<evidence type="ECO:0000313" key="1">
    <source>
        <dbReference type="EMBL" id="KAI0092432.1"/>
    </source>
</evidence>
<dbReference type="EMBL" id="MU274903">
    <property type="protein sequence ID" value="KAI0092432.1"/>
    <property type="molecule type" value="Genomic_DNA"/>
</dbReference>
<keyword evidence="1" id="KW-0503">Monooxygenase</keyword>
<proteinExistence type="predicted"/>
<keyword evidence="2" id="KW-1185">Reference proteome</keyword>
<sequence>MGLLCQTNELQWNMRGALYSLGSRKRKWAHRLCGCHLPPGPQGWPFIGSLFNLPNGERPWVTYREWAQKYGDIVYFRAFNTRMILVSSADIILDLTEKRSSIYSDKPSLTIDELTGWNFNMATMPYGNRWRSVRRMFHQHFNQAVTPNYRDKQTKEIHAFLRRCLEQPTGRPLDPFCIRLTLATIILDIVYGLRIEGMDDEYMKLAIDSMNAFSESRVTGRYWVDFMPFLKHIPPWVPGAAAVKYGAQWHPVVQDMINRPFDAIKKQSDEGQTPVTSMALELLEGVGLEKDMDRRLEEEQHARHATGIAYADTTYSLIQTFFCCMAAHPELQKKAREELDMIVGTDRLPTYDDFDSLPYAQAIYMECSRWIPVVPLSIPRRALADDHYGGFFIPEGTVVLANIWHILRDPKEYPDPERFYPDRFMKDGALNPDVRDPSTVAFGFGRRICPGRHLAKDNAFLTMASALHVFDILPAVDENGKQLDPTVQMTTGLLSCPDRFNYTLRPRSEAAERLIRATA</sequence>
<reference evidence="1" key="1">
    <citation type="journal article" date="2021" name="Environ. Microbiol.">
        <title>Gene family expansions and transcriptome signatures uncover fungal adaptations to wood decay.</title>
        <authorList>
            <person name="Hage H."/>
            <person name="Miyauchi S."/>
            <person name="Viragh M."/>
            <person name="Drula E."/>
            <person name="Min B."/>
            <person name="Chaduli D."/>
            <person name="Navarro D."/>
            <person name="Favel A."/>
            <person name="Norest M."/>
            <person name="Lesage-Meessen L."/>
            <person name="Balint B."/>
            <person name="Merenyi Z."/>
            <person name="de Eugenio L."/>
            <person name="Morin E."/>
            <person name="Martinez A.T."/>
            <person name="Baldrian P."/>
            <person name="Stursova M."/>
            <person name="Martinez M.J."/>
            <person name="Novotny C."/>
            <person name="Magnuson J.K."/>
            <person name="Spatafora J.W."/>
            <person name="Maurice S."/>
            <person name="Pangilinan J."/>
            <person name="Andreopoulos W."/>
            <person name="LaButti K."/>
            <person name="Hundley H."/>
            <person name="Na H."/>
            <person name="Kuo A."/>
            <person name="Barry K."/>
            <person name="Lipzen A."/>
            <person name="Henrissat B."/>
            <person name="Riley R."/>
            <person name="Ahrendt S."/>
            <person name="Nagy L.G."/>
            <person name="Grigoriev I.V."/>
            <person name="Martin F."/>
            <person name="Rosso M.N."/>
        </authorList>
    </citation>
    <scope>NUCLEOTIDE SEQUENCE</scope>
    <source>
        <strain evidence="1">CBS 384.51</strain>
    </source>
</reference>
<keyword evidence="1" id="KW-0560">Oxidoreductase</keyword>
<evidence type="ECO:0000313" key="2">
    <source>
        <dbReference type="Proteomes" id="UP001055072"/>
    </source>
</evidence>
<name>A0ACB8UDL3_9APHY</name>
<gene>
    <name evidence="1" type="ORF">BDY19DRAFT_483532</name>
</gene>
<organism evidence="1 2">
    <name type="scientific">Irpex rosettiformis</name>
    <dbReference type="NCBI Taxonomy" id="378272"/>
    <lineage>
        <taxon>Eukaryota</taxon>
        <taxon>Fungi</taxon>
        <taxon>Dikarya</taxon>
        <taxon>Basidiomycota</taxon>
        <taxon>Agaricomycotina</taxon>
        <taxon>Agaricomycetes</taxon>
        <taxon>Polyporales</taxon>
        <taxon>Irpicaceae</taxon>
        <taxon>Irpex</taxon>
    </lineage>
</organism>
<comment type="caution">
    <text evidence="1">The sequence shown here is derived from an EMBL/GenBank/DDBJ whole genome shotgun (WGS) entry which is preliminary data.</text>
</comment>
<dbReference type="Proteomes" id="UP001055072">
    <property type="component" value="Unassembled WGS sequence"/>
</dbReference>
<protein>
    <submittedName>
        <fullName evidence="1">CyP450 monooxygenase</fullName>
    </submittedName>
</protein>
<accession>A0ACB8UDL3</accession>